<keyword evidence="2" id="KW-0479">Metal-binding</keyword>
<dbReference type="PROSITE" id="PS00198">
    <property type="entry name" value="4FE4S_FER_1"/>
    <property type="match status" value="1"/>
</dbReference>
<evidence type="ECO:0000259" key="6">
    <source>
        <dbReference type="PROSITE" id="PS51379"/>
    </source>
</evidence>
<dbReference type="Proteomes" id="UP000011721">
    <property type="component" value="Chromosome"/>
</dbReference>
<dbReference type="AlphaFoldDB" id="M1NGH3"/>
<keyword evidence="3" id="KW-0408">Iron</keyword>
<feature type="domain" description="4Fe-4S ferredoxin-type" evidence="6">
    <location>
        <begin position="70"/>
        <end position="99"/>
    </location>
</feature>
<protein>
    <submittedName>
        <fullName evidence="7">Fe-S-cluster-containing hydrogenase subunit</fullName>
    </submittedName>
</protein>
<dbReference type="PANTHER" id="PTHR43177:SF3">
    <property type="entry name" value="PROTEIN NRFC HOMOLOG"/>
    <property type="match status" value="1"/>
</dbReference>
<dbReference type="GO" id="GO:0046872">
    <property type="term" value="F:metal ion binding"/>
    <property type="evidence" value="ECO:0007669"/>
    <property type="project" value="UniProtKB-KW"/>
</dbReference>
<dbReference type="PROSITE" id="PS51379">
    <property type="entry name" value="4FE4S_FER_2"/>
    <property type="match status" value="2"/>
</dbReference>
<dbReference type="InterPro" id="IPR017896">
    <property type="entry name" value="4Fe4S_Fe-S-bd"/>
</dbReference>
<dbReference type="eggNOG" id="COG0437">
    <property type="taxonomic scope" value="Bacteria"/>
</dbReference>
<dbReference type="Pfam" id="PF13247">
    <property type="entry name" value="Fer4_11"/>
    <property type="match status" value="1"/>
</dbReference>
<dbReference type="Pfam" id="PF12800">
    <property type="entry name" value="Fer4_4"/>
    <property type="match status" value="1"/>
</dbReference>
<evidence type="ECO:0000256" key="3">
    <source>
        <dbReference type="ARBA" id="ARBA00023004"/>
    </source>
</evidence>
<organism evidence="7 8">
    <name type="scientific">Desulfocapsa sulfexigens (strain DSM 10523 / SB164P1)</name>
    <dbReference type="NCBI Taxonomy" id="1167006"/>
    <lineage>
        <taxon>Bacteria</taxon>
        <taxon>Pseudomonadati</taxon>
        <taxon>Thermodesulfobacteriota</taxon>
        <taxon>Desulfobulbia</taxon>
        <taxon>Desulfobulbales</taxon>
        <taxon>Desulfocapsaceae</taxon>
        <taxon>Desulfocapsa</taxon>
    </lineage>
</organism>
<evidence type="ECO:0000256" key="4">
    <source>
        <dbReference type="ARBA" id="ARBA00023014"/>
    </source>
</evidence>
<name>M1NGH3_DESSD</name>
<keyword evidence="1" id="KW-0004">4Fe-4S</keyword>
<dbReference type="CDD" id="cd10551">
    <property type="entry name" value="PsrB"/>
    <property type="match status" value="1"/>
</dbReference>
<feature type="transmembrane region" description="Helical" evidence="5">
    <location>
        <begin position="24"/>
        <end position="44"/>
    </location>
</feature>
<dbReference type="Gene3D" id="3.30.70.20">
    <property type="match status" value="2"/>
</dbReference>
<dbReference type="EMBL" id="CP003985">
    <property type="protein sequence ID" value="AGF78749.1"/>
    <property type="molecule type" value="Genomic_DNA"/>
</dbReference>
<keyword evidence="5" id="KW-1133">Transmembrane helix</keyword>
<keyword evidence="4" id="KW-0411">Iron-sulfur</keyword>
<feature type="domain" description="4Fe-4S ferredoxin-type" evidence="6">
    <location>
        <begin position="149"/>
        <end position="178"/>
    </location>
</feature>
<dbReference type="InterPro" id="IPR050954">
    <property type="entry name" value="ET_IronSulfur_Cluster-Binding"/>
</dbReference>
<evidence type="ECO:0000313" key="8">
    <source>
        <dbReference type="Proteomes" id="UP000011721"/>
    </source>
</evidence>
<dbReference type="OrthoDB" id="9789030at2"/>
<accession>M1NGH3</accession>
<evidence type="ECO:0000256" key="1">
    <source>
        <dbReference type="ARBA" id="ARBA00022485"/>
    </source>
</evidence>
<dbReference type="PANTHER" id="PTHR43177">
    <property type="entry name" value="PROTEIN NRFC"/>
    <property type="match status" value="1"/>
</dbReference>
<dbReference type="RefSeq" id="WP_015404437.1">
    <property type="nucleotide sequence ID" value="NC_020304.1"/>
</dbReference>
<proteinExistence type="predicted"/>
<reference evidence="8" key="1">
    <citation type="journal article" date="2013" name="Stand. Genomic Sci.">
        <title>Complete genome sequence of Desulfocapsa sulfexigens, a marine deltaproteobacterium specialized in disproportionating inorganic sulfur compounds.</title>
        <authorList>
            <person name="Finster K.W."/>
            <person name="Kjeldsen K.U."/>
            <person name="Kube M."/>
            <person name="Reinhardt R."/>
            <person name="Mussmann M."/>
            <person name="Amann R."/>
            <person name="Schreiber L."/>
        </authorList>
    </citation>
    <scope>NUCLEOTIDE SEQUENCE [LARGE SCALE GENOMIC DNA]</scope>
    <source>
        <strain evidence="8">DSM 10523 / SB164P1</strain>
    </source>
</reference>
<dbReference type="GO" id="GO:0051539">
    <property type="term" value="F:4 iron, 4 sulfur cluster binding"/>
    <property type="evidence" value="ECO:0007669"/>
    <property type="project" value="UniProtKB-KW"/>
</dbReference>
<dbReference type="InterPro" id="IPR017900">
    <property type="entry name" value="4Fe4S_Fe_S_CS"/>
</dbReference>
<evidence type="ECO:0000313" key="7">
    <source>
        <dbReference type="EMBL" id="AGF78749.1"/>
    </source>
</evidence>
<dbReference type="STRING" id="1167006.UWK_02208"/>
<keyword evidence="5" id="KW-0812">Transmembrane</keyword>
<sequence length="253" mass="27989">MKITNLKNLKNEGTENLPSKERRCFLQLGLSITGVFLGGTILSLTSAHNATGALSGGKILTTKSPYSPHYTMVIREKHCIGCEKCMEACRSTNKVPDDGFRTTVLERSVPVAPDHRERVFMPILCNHCNNAPCVRVCPTRATYKDTVNGIVQMNTDKCIGCKTCMTACPYNARYFDEAIRAVDKCNFCYNSKLKESNGKTTACASACPANVRVFGDLTDPTSHAYKLIHTSGKVFWVLRPELDTLPNVFYVES</sequence>
<dbReference type="SUPFAM" id="SSF54862">
    <property type="entry name" value="4Fe-4S ferredoxins"/>
    <property type="match status" value="1"/>
</dbReference>
<keyword evidence="5" id="KW-0472">Membrane</keyword>
<evidence type="ECO:0000256" key="2">
    <source>
        <dbReference type="ARBA" id="ARBA00022723"/>
    </source>
</evidence>
<evidence type="ECO:0000256" key="5">
    <source>
        <dbReference type="SAM" id="Phobius"/>
    </source>
</evidence>
<keyword evidence="8" id="KW-1185">Reference proteome</keyword>
<dbReference type="KEGG" id="dsf:UWK_02208"/>
<gene>
    <name evidence="7" type="ordered locus">UWK_02208</name>
</gene>
<dbReference type="HOGENOM" id="CLU_043374_1_3_7"/>
<dbReference type="PATRIC" id="fig|1167006.5.peg.2401"/>